<proteinExistence type="predicted"/>
<dbReference type="EMBL" id="JABFAA010000006">
    <property type="protein sequence ID" value="MBA0683311.1"/>
    <property type="molecule type" value="Genomic_DNA"/>
</dbReference>
<protein>
    <recommendedName>
        <fullName evidence="3">DUF4283 domain-containing protein</fullName>
    </recommendedName>
</protein>
<reference evidence="1 2" key="1">
    <citation type="journal article" date="2019" name="Genome Biol. Evol.">
        <title>Insights into the evolution of the New World diploid cottons (Gossypium, subgenus Houzingenia) based on genome sequencing.</title>
        <authorList>
            <person name="Grover C.E."/>
            <person name="Arick M.A. 2nd"/>
            <person name="Thrash A."/>
            <person name="Conover J.L."/>
            <person name="Sanders W.S."/>
            <person name="Peterson D.G."/>
            <person name="Frelichowski J.E."/>
            <person name="Scheffler J.A."/>
            <person name="Scheffler B.E."/>
            <person name="Wendel J.F."/>
        </authorList>
    </citation>
    <scope>NUCLEOTIDE SEQUENCE [LARGE SCALE GENOMIC DNA]</scope>
    <source>
        <strain evidence="1">185</strain>
        <tissue evidence="1">Leaf</tissue>
    </source>
</reference>
<dbReference type="Proteomes" id="UP000593577">
    <property type="component" value="Unassembled WGS sequence"/>
</dbReference>
<accession>A0A7J8X7R2</accession>
<name>A0A7J8X7R2_GOSAI</name>
<organism evidence="1 2">
    <name type="scientific">Gossypium aridum</name>
    <name type="common">American cotton</name>
    <name type="synonym">Erioxylum aridum</name>
    <dbReference type="NCBI Taxonomy" id="34290"/>
    <lineage>
        <taxon>Eukaryota</taxon>
        <taxon>Viridiplantae</taxon>
        <taxon>Streptophyta</taxon>
        <taxon>Embryophyta</taxon>
        <taxon>Tracheophyta</taxon>
        <taxon>Spermatophyta</taxon>
        <taxon>Magnoliopsida</taxon>
        <taxon>eudicotyledons</taxon>
        <taxon>Gunneridae</taxon>
        <taxon>Pentapetalae</taxon>
        <taxon>rosids</taxon>
        <taxon>malvids</taxon>
        <taxon>Malvales</taxon>
        <taxon>Malvaceae</taxon>
        <taxon>Malvoideae</taxon>
        <taxon>Gossypium</taxon>
    </lineage>
</organism>
<gene>
    <name evidence="1" type="ORF">Goari_024978</name>
</gene>
<evidence type="ECO:0000313" key="2">
    <source>
        <dbReference type="Proteomes" id="UP000593577"/>
    </source>
</evidence>
<evidence type="ECO:0008006" key="3">
    <source>
        <dbReference type="Google" id="ProtNLM"/>
    </source>
</evidence>
<dbReference type="AlphaFoldDB" id="A0A7J8X7R2"/>
<keyword evidence="2" id="KW-1185">Reference proteome</keyword>
<comment type="caution">
    <text evidence="1">The sequence shown here is derived from an EMBL/GenBank/DDBJ whole genome shotgun (WGS) entry which is preliminary data.</text>
</comment>
<evidence type="ECO:0000313" key="1">
    <source>
        <dbReference type="EMBL" id="MBA0683311.1"/>
    </source>
</evidence>
<sequence>MFEEKVNREAMYRVLKSLCFTKEDVNFVALKEGVILVKFGNVEYKKRILNLSPWLFDWCLFTMLPNFKD</sequence>